<organism evidence="1">
    <name type="scientific">Nothobranchius pienaari</name>
    <dbReference type="NCBI Taxonomy" id="704102"/>
    <lineage>
        <taxon>Eukaryota</taxon>
        <taxon>Metazoa</taxon>
        <taxon>Chordata</taxon>
        <taxon>Craniata</taxon>
        <taxon>Vertebrata</taxon>
        <taxon>Euteleostomi</taxon>
        <taxon>Actinopterygii</taxon>
        <taxon>Neopterygii</taxon>
        <taxon>Teleostei</taxon>
        <taxon>Neoteleostei</taxon>
        <taxon>Acanthomorphata</taxon>
        <taxon>Ovalentaria</taxon>
        <taxon>Atherinomorphae</taxon>
        <taxon>Cyprinodontiformes</taxon>
        <taxon>Nothobranchiidae</taxon>
        <taxon>Nothobranchius</taxon>
    </lineage>
</organism>
<name>A0A1A8NG77_9TELE</name>
<protein>
    <submittedName>
        <fullName evidence="1">Uncharacterized protein</fullName>
    </submittedName>
</protein>
<dbReference type="EMBL" id="HAEG01002742">
    <property type="protein sequence ID" value="SBR67864.1"/>
    <property type="molecule type" value="Transcribed_RNA"/>
</dbReference>
<reference evidence="1" key="1">
    <citation type="submission" date="2016-05" db="EMBL/GenBank/DDBJ databases">
        <authorList>
            <person name="Lavstsen T."/>
            <person name="Jespersen J.S."/>
        </authorList>
    </citation>
    <scope>NUCLEOTIDE SEQUENCE</scope>
    <source>
        <tissue evidence="1">Brain</tissue>
    </source>
</reference>
<sequence>FYFDGPAEEIRESREGQLTFAWKLTACCKTKQTGLGLYTLPFDN</sequence>
<proteinExistence type="predicted"/>
<feature type="non-terminal residue" evidence="1">
    <location>
        <position position="1"/>
    </location>
</feature>
<gene>
    <name evidence="1" type="primary">Nfu_g_1_018616</name>
</gene>
<accession>A0A1A8NG77</accession>
<evidence type="ECO:0000313" key="1">
    <source>
        <dbReference type="EMBL" id="SBR67864.1"/>
    </source>
</evidence>
<reference evidence="1" key="2">
    <citation type="submission" date="2016-06" db="EMBL/GenBank/DDBJ databases">
        <title>The genome of a short-lived fish provides insights into sex chromosome evolution and the genetic control of aging.</title>
        <authorList>
            <person name="Reichwald K."/>
            <person name="Felder M."/>
            <person name="Petzold A."/>
            <person name="Koch P."/>
            <person name="Groth M."/>
            <person name="Platzer M."/>
        </authorList>
    </citation>
    <scope>NUCLEOTIDE SEQUENCE</scope>
    <source>
        <tissue evidence="1">Brain</tissue>
    </source>
</reference>
<dbReference type="AlphaFoldDB" id="A0A1A8NG77"/>